<dbReference type="Pfam" id="PF04824">
    <property type="entry name" value="Rad21_Rec8"/>
    <property type="match status" value="1"/>
</dbReference>
<dbReference type="FunFam" id="1.10.10.580:FF:000002">
    <property type="entry name" value="Sister chromatid cohesion 1 protein 4"/>
    <property type="match status" value="1"/>
</dbReference>
<gene>
    <name evidence="10" type="ORF">KFK09_015351</name>
</gene>
<dbReference type="GO" id="GO:0008278">
    <property type="term" value="C:cohesin complex"/>
    <property type="evidence" value="ECO:0007669"/>
    <property type="project" value="InterPro"/>
</dbReference>
<dbReference type="OrthoDB" id="10071381at2759"/>
<evidence type="ECO:0000256" key="1">
    <source>
        <dbReference type="ARBA" id="ARBA00004123"/>
    </source>
</evidence>
<dbReference type="Pfam" id="PF04825">
    <property type="entry name" value="Rad21_Rec8_N"/>
    <property type="match status" value="1"/>
</dbReference>
<sequence>MFYSHTFLARKSPLGTIWIAAHLEHKIKRPQIEKINIPSYAEKIMMPDVPIALRLSGHLLIGIVRIYSWKVNHLYSDCNRLVTDIRKAFASVPVDLPIEADHAPFESVTLPETFDLNALELDESYYRTAEPDKHVKSHDQITMTDQIPVEEEQYVAVSVSEENGLNLSPRPSNGLNLSPRPTNVLISSPQPTNISPVSRQLEDDTLPPFEAGFESILSPRGHSFLSSNAPNENEVTFNKAPDGNSTPQGTLDVEIMLSEPDHPHQDVRAPGDIQTDQVSSQTINKRQSLSTIPEDISILEGGSSHCAEQLVNTSSNKLNFPDLETSAVIPSPVLNPKPAPPVKRGNVKKRKKIQAFDRQVVLSNMQMKKQLSESANIVCKRRKLPCSDLDVWKFQRIRLKEDIFGISLLSRMDTTLVEVLERTYPCSATNNITLDTPGPSSQAPKGAVPEKEMGTMMMDEQPTTPTIDAFSGIEKGRDGDNIEDLIAQFPLNESGFGSESHKDNKDKNSETLLRSAAGVPSPVESIRLNLETPPFHLKDRLDDMEIPEAPGLLDSADEELNFLNANDASPGLHDAFNVDNLSARTRAVAKYFKDNSLESESNESARISLNRILEQKSRRQCSRMFFETLVLKSYNFINVEQEAAYDDILISPTPALFSTKF</sequence>
<keyword evidence="4" id="KW-0159">Chromosome partition</keyword>
<reference evidence="10" key="1">
    <citation type="journal article" date="2022" name="Front. Genet.">
        <title>Chromosome-Scale Assembly of the Dendrobium nobile Genome Provides Insights Into the Molecular Mechanism of the Biosynthesis of the Medicinal Active Ingredient of Dendrobium.</title>
        <authorList>
            <person name="Xu Q."/>
            <person name="Niu S.-C."/>
            <person name="Li K.-L."/>
            <person name="Zheng P.-J."/>
            <person name="Zhang X.-J."/>
            <person name="Jia Y."/>
            <person name="Liu Y."/>
            <person name="Niu Y.-X."/>
            <person name="Yu L.-H."/>
            <person name="Chen D.-F."/>
            <person name="Zhang G.-Q."/>
        </authorList>
    </citation>
    <scope>NUCLEOTIDE SEQUENCE</scope>
    <source>
        <tissue evidence="10">Leaf</tissue>
    </source>
</reference>
<dbReference type="GO" id="GO:1990414">
    <property type="term" value="P:replication-born double-strand break repair via sister chromatid exchange"/>
    <property type="evidence" value="ECO:0007669"/>
    <property type="project" value="TreeGrafter"/>
</dbReference>
<evidence type="ECO:0000256" key="4">
    <source>
        <dbReference type="ARBA" id="ARBA00022829"/>
    </source>
</evidence>
<dbReference type="GO" id="GO:0003682">
    <property type="term" value="F:chromatin binding"/>
    <property type="evidence" value="ECO:0007669"/>
    <property type="project" value="TreeGrafter"/>
</dbReference>
<evidence type="ECO:0008006" key="12">
    <source>
        <dbReference type="Google" id="ProtNLM"/>
    </source>
</evidence>
<dbReference type="EMBL" id="JAGYWB010000011">
    <property type="protein sequence ID" value="KAI0504399.1"/>
    <property type="molecule type" value="Genomic_DNA"/>
</dbReference>
<comment type="subcellular location">
    <subcellularLocation>
        <location evidence="1">Nucleus</location>
    </subcellularLocation>
</comment>
<dbReference type="Proteomes" id="UP000829196">
    <property type="component" value="Unassembled WGS sequence"/>
</dbReference>
<protein>
    <recommendedName>
        <fullName evidence="12">Sister chromatid cohesion 1 protein 3</fullName>
    </recommendedName>
</protein>
<comment type="subunit">
    <text evidence="6">Component of the cohesin complex.</text>
</comment>
<keyword evidence="5" id="KW-0539">Nucleus</keyword>
<dbReference type="AlphaFoldDB" id="A0A8T3B6H9"/>
<organism evidence="10 11">
    <name type="scientific">Dendrobium nobile</name>
    <name type="common">Orchid</name>
    <dbReference type="NCBI Taxonomy" id="94219"/>
    <lineage>
        <taxon>Eukaryota</taxon>
        <taxon>Viridiplantae</taxon>
        <taxon>Streptophyta</taxon>
        <taxon>Embryophyta</taxon>
        <taxon>Tracheophyta</taxon>
        <taxon>Spermatophyta</taxon>
        <taxon>Magnoliopsida</taxon>
        <taxon>Liliopsida</taxon>
        <taxon>Asparagales</taxon>
        <taxon>Orchidaceae</taxon>
        <taxon>Epidendroideae</taxon>
        <taxon>Malaxideae</taxon>
        <taxon>Dendrobiinae</taxon>
        <taxon>Dendrobium</taxon>
    </lineage>
</organism>
<evidence type="ECO:0000256" key="5">
    <source>
        <dbReference type="ARBA" id="ARBA00023242"/>
    </source>
</evidence>
<evidence type="ECO:0000256" key="2">
    <source>
        <dbReference type="ARBA" id="ARBA00009870"/>
    </source>
</evidence>
<dbReference type="PANTHER" id="PTHR12585">
    <property type="entry name" value="SCC1 / RAD21 FAMILY MEMBER"/>
    <property type="match status" value="1"/>
</dbReference>
<evidence type="ECO:0000256" key="6">
    <source>
        <dbReference type="ARBA" id="ARBA00064543"/>
    </source>
</evidence>
<dbReference type="InterPro" id="IPR006909">
    <property type="entry name" value="Rad21/Rec8_C_eu"/>
</dbReference>
<dbReference type="InterPro" id="IPR036390">
    <property type="entry name" value="WH_DNA-bd_sf"/>
</dbReference>
<dbReference type="Gene3D" id="1.10.10.580">
    <property type="entry name" value="Structural maintenance of chromosome 1. Chain E"/>
    <property type="match status" value="1"/>
</dbReference>
<evidence type="ECO:0000256" key="3">
    <source>
        <dbReference type="ARBA" id="ARBA00022776"/>
    </source>
</evidence>
<comment type="caution">
    <text evidence="10">The sequence shown here is derived from an EMBL/GenBank/DDBJ whole genome shotgun (WGS) entry which is preliminary data.</text>
</comment>
<feature type="domain" description="Rad21/Rec8-like protein C-terminal eukaryotic" evidence="8">
    <location>
        <begin position="605"/>
        <end position="656"/>
    </location>
</feature>
<evidence type="ECO:0000256" key="7">
    <source>
        <dbReference type="SAM" id="MobiDB-lite"/>
    </source>
</evidence>
<dbReference type="SUPFAM" id="SSF46785">
    <property type="entry name" value="Winged helix' DNA-binding domain"/>
    <property type="match status" value="1"/>
</dbReference>
<keyword evidence="3" id="KW-0498">Mitosis</keyword>
<dbReference type="GO" id="GO:0005634">
    <property type="term" value="C:nucleus"/>
    <property type="evidence" value="ECO:0007669"/>
    <property type="project" value="UniProtKB-SubCell"/>
</dbReference>
<comment type="similarity">
    <text evidence="2">Belongs to the rad21 family.</text>
</comment>
<dbReference type="CDD" id="cd21793">
    <property type="entry name" value="Rad21_Rec8_M_AtSYN1-like"/>
    <property type="match status" value="1"/>
</dbReference>
<feature type="region of interest" description="Disordered" evidence="7">
    <location>
        <begin position="331"/>
        <end position="350"/>
    </location>
</feature>
<dbReference type="GO" id="GO:0007062">
    <property type="term" value="P:sister chromatid cohesion"/>
    <property type="evidence" value="ECO:0007669"/>
    <property type="project" value="InterPro"/>
</dbReference>
<keyword evidence="3" id="KW-0131">Cell cycle</keyword>
<proteinExistence type="inferred from homology"/>
<accession>A0A8T3B6H9</accession>
<evidence type="ECO:0000313" key="10">
    <source>
        <dbReference type="EMBL" id="KAI0504399.1"/>
    </source>
</evidence>
<keyword evidence="11" id="KW-1185">Reference proteome</keyword>
<keyword evidence="3" id="KW-0132">Cell division</keyword>
<dbReference type="InterPro" id="IPR039781">
    <property type="entry name" value="Rad21/Rec8-like"/>
</dbReference>
<dbReference type="PANTHER" id="PTHR12585:SF55">
    <property type="entry name" value="SISTER CHROMATID COHESION 1 PROTEIN 3"/>
    <property type="match status" value="1"/>
</dbReference>
<feature type="domain" description="Rad21/Rec8-like protein N-terminal" evidence="9">
    <location>
        <begin position="1"/>
        <end position="100"/>
    </location>
</feature>
<dbReference type="InterPro" id="IPR006910">
    <property type="entry name" value="Rad21_Rec8_N"/>
</dbReference>
<dbReference type="GO" id="GO:0007059">
    <property type="term" value="P:chromosome segregation"/>
    <property type="evidence" value="ECO:0007669"/>
    <property type="project" value="UniProtKB-KW"/>
</dbReference>
<name>A0A8T3B6H9_DENNO</name>
<dbReference type="InterPro" id="IPR023093">
    <property type="entry name" value="ScpA-like_C"/>
</dbReference>
<evidence type="ECO:0000259" key="9">
    <source>
        <dbReference type="Pfam" id="PF04825"/>
    </source>
</evidence>
<evidence type="ECO:0000313" key="11">
    <source>
        <dbReference type="Proteomes" id="UP000829196"/>
    </source>
</evidence>
<evidence type="ECO:0000259" key="8">
    <source>
        <dbReference type="Pfam" id="PF04824"/>
    </source>
</evidence>